<reference evidence="2" key="2">
    <citation type="submission" date="2016-06" db="EMBL/GenBank/DDBJ databases">
        <title>The genome of a short-lived fish provides insights into sex chromosome evolution and the genetic control of aging.</title>
        <authorList>
            <person name="Reichwald K."/>
            <person name="Felder M."/>
            <person name="Petzold A."/>
            <person name="Koch P."/>
            <person name="Groth M."/>
            <person name="Platzer M."/>
        </authorList>
    </citation>
    <scope>NUCLEOTIDE SEQUENCE</scope>
    <source>
        <tissue evidence="2">Brain</tissue>
    </source>
</reference>
<evidence type="ECO:0000313" key="2">
    <source>
        <dbReference type="EMBL" id="SBR54853.1"/>
    </source>
</evidence>
<feature type="transmembrane region" description="Helical" evidence="1">
    <location>
        <begin position="6"/>
        <end position="29"/>
    </location>
</feature>
<evidence type="ECO:0000256" key="1">
    <source>
        <dbReference type="SAM" id="Phobius"/>
    </source>
</evidence>
<name>A0A1A8MDF3_9TELE</name>
<proteinExistence type="predicted"/>
<dbReference type="EMBL" id="HAEF01013694">
    <property type="protein sequence ID" value="SBR54853.1"/>
    <property type="molecule type" value="Transcribed_RNA"/>
</dbReference>
<keyword evidence="2" id="KW-0648">Protein biosynthesis</keyword>
<organism evidence="2">
    <name type="scientific">Nothobranchius pienaari</name>
    <dbReference type="NCBI Taxonomy" id="704102"/>
    <lineage>
        <taxon>Eukaryota</taxon>
        <taxon>Metazoa</taxon>
        <taxon>Chordata</taxon>
        <taxon>Craniata</taxon>
        <taxon>Vertebrata</taxon>
        <taxon>Euteleostomi</taxon>
        <taxon>Actinopterygii</taxon>
        <taxon>Neopterygii</taxon>
        <taxon>Teleostei</taxon>
        <taxon>Neoteleostei</taxon>
        <taxon>Acanthomorphata</taxon>
        <taxon>Ovalentaria</taxon>
        <taxon>Atherinomorphae</taxon>
        <taxon>Cyprinodontiformes</taxon>
        <taxon>Nothobranchiidae</taxon>
        <taxon>Nothobranchius</taxon>
    </lineage>
</organism>
<reference evidence="2" key="1">
    <citation type="submission" date="2016-05" db="EMBL/GenBank/DDBJ databases">
        <authorList>
            <person name="Lavstsen T."/>
            <person name="Jespersen J.S."/>
        </authorList>
    </citation>
    <scope>NUCLEOTIDE SEQUENCE</scope>
    <source>
        <tissue evidence="2">Brain</tissue>
    </source>
</reference>
<dbReference type="AlphaFoldDB" id="A0A1A8MDF3"/>
<dbReference type="GO" id="GO:0003746">
    <property type="term" value="F:translation elongation factor activity"/>
    <property type="evidence" value="ECO:0007669"/>
    <property type="project" value="UniProtKB-KW"/>
</dbReference>
<keyword evidence="1" id="KW-1133">Transmembrane helix</keyword>
<keyword evidence="2" id="KW-0251">Elongation factor</keyword>
<gene>
    <name evidence="2" type="primary">EEFSEC</name>
</gene>
<keyword evidence="1" id="KW-0812">Transmembrane</keyword>
<accession>A0A1A8MDF3</accession>
<keyword evidence="1" id="KW-0472">Membrane</keyword>
<feature type="non-terminal residue" evidence="2">
    <location>
        <position position="1"/>
    </location>
</feature>
<protein>
    <submittedName>
        <fullName evidence="2">Eukaryotic elongation factor, selenocysteine-tRNA-specific</fullName>
    </submittedName>
</protein>
<sequence length="51" mass="5766">SESGAVWTHLSATGISTISCLSVFLWFFFGRSFLIRLLLHFNAELQFITSL</sequence>